<dbReference type="Gene3D" id="3.20.20.70">
    <property type="entry name" value="Aldolase class I"/>
    <property type="match status" value="1"/>
</dbReference>
<proteinExistence type="predicted"/>
<dbReference type="AlphaFoldDB" id="A0A4R4YBJ9"/>
<dbReference type="InterPro" id="IPR013785">
    <property type="entry name" value="Aldolase_TIM"/>
</dbReference>
<keyword evidence="4" id="KW-0503">Monooxygenase</keyword>
<comment type="caution">
    <text evidence="4">The sequence shown here is derived from an EMBL/GenBank/DDBJ whole genome shotgun (WGS) entry which is preliminary data.</text>
</comment>
<keyword evidence="1" id="KW-0285">Flavoprotein</keyword>
<dbReference type="Pfam" id="PF03060">
    <property type="entry name" value="NMO"/>
    <property type="match status" value="1"/>
</dbReference>
<evidence type="ECO:0000313" key="5">
    <source>
        <dbReference type="Proteomes" id="UP000294947"/>
    </source>
</evidence>
<dbReference type="CDD" id="cd04730">
    <property type="entry name" value="NPD_like"/>
    <property type="match status" value="1"/>
</dbReference>
<evidence type="ECO:0000256" key="2">
    <source>
        <dbReference type="ARBA" id="ARBA00022643"/>
    </source>
</evidence>
<dbReference type="InterPro" id="IPR004136">
    <property type="entry name" value="NMO"/>
</dbReference>
<keyword evidence="3" id="KW-0560">Oxidoreductase</keyword>
<dbReference type="PANTHER" id="PTHR32332">
    <property type="entry name" value="2-NITROPROPANE DIOXYGENASE"/>
    <property type="match status" value="1"/>
</dbReference>
<evidence type="ECO:0000313" key="4">
    <source>
        <dbReference type="EMBL" id="TDD42028.1"/>
    </source>
</evidence>
<accession>A0A4R4YBJ9</accession>
<dbReference type="SUPFAM" id="SSF51412">
    <property type="entry name" value="Inosine monophosphate dehydrogenase (IMPDH)"/>
    <property type="match status" value="1"/>
</dbReference>
<name>A0A4R4YBJ9_9PSEU</name>
<organism evidence="4 5">
    <name type="scientific">Saccharopolyspora elongata</name>
    <dbReference type="NCBI Taxonomy" id="2530387"/>
    <lineage>
        <taxon>Bacteria</taxon>
        <taxon>Bacillati</taxon>
        <taxon>Actinomycetota</taxon>
        <taxon>Actinomycetes</taxon>
        <taxon>Pseudonocardiales</taxon>
        <taxon>Pseudonocardiaceae</taxon>
        <taxon>Saccharopolyspora</taxon>
    </lineage>
</organism>
<keyword evidence="2" id="KW-0288">FMN</keyword>
<evidence type="ECO:0000256" key="3">
    <source>
        <dbReference type="ARBA" id="ARBA00023002"/>
    </source>
</evidence>
<gene>
    <name evidence="4" type="ORF">E1288_30860</name>
</gene>
<dbReference type="PANTHER" id="PTHR32332:SF20">
    <property type="entry name" value="2-NITROPROPANE DIOXYGENASE-LIKE PROTEIN"/>
    <property type="match status" value="1"/>
</dbReference>
<dbReference type="OrthoDB" id="9778912at2"/>
<dbReference type="Proteomes" id="UP000294947">
    <property type="component" value="Unassembled WGS sequence"/>
</dbReference>
<sequence length="329" mass="34794">MSNVLRTRFTEEFGVEHPIVQGGMQWVGRAELVAAVAEAGALGMITALTQPTPEDLVKEIARCREMTDKPFGVNLTILPTITPPPYAEYRQAIIESGIKIVETAGSNPAEQVAAFKPAGVRVLHKCTSVRHALKAQQLGVDAVSIDGFECAGHPGEDDIPGLVLIPRAADELSIPIIASGGFADARGLVAALALGADGINMGTRFMCTAESPIHDAVKKRIAEASELETELIFRPLRNTARVASNTVSREVVAKLADGAAFEDVRDLVAGARGRQVYEQGDPELGIWSAGMVQGLINDVPPVGELVERIVREAAGLIRGRLGGLIGVAD</sequence>
<dbReference type="EMBL" id="SMKW01000052">
    <property type="protein sequence ID" value="TDD42028.1"/>
    <property type="molecule type" value="Genomic_DNA"/>
</dbReference>
<reference evidence="4 5" key="1">
    <citation type="submission" date="2019-03" db="EMBL/GenBank/DDBJ databases">
        <title>Draft genome sequences of novel Actinobacteria.</title>
        <authorList>
            <person name="Sahin N."/>
            <person name="Ay H."/>
            <person name="Saygin H."/>
        </authorList>
    </citation>
    <scope>NUCLEOTIDE SEQUENCE [LARGE SCALE GENOMIC DNA]</scope>
    <source>
        <strain evidence="4 5">7K502</strain>
    </source>
</reference>
<evidence type="ECO:0000256" key="1">
    <source>
        <dbReference type="ARBA" id="ARBA00022630"/>
    </source>
</evidence>
<dbReference type="GO" id="GO:0018580">
    <property type="term" value="F:nitronate monooxygenase activity"/>
    <property type="evidence" value="ECO:0007669"/>
    <property type="project" value="InterPro"/>
</dbReference>
<keyword evidence="5" id="KW-1185">Reference proteome</keyword>
<protein>
    <submittedName>
        <fullName evidence="4">Nitronate monooxygenase</fullName>
    </submittedName>
</protein>